<organism evidence="5 6">
    <name type="scientific">Stigmatella aurantiaca</name>
    <dbReference type="NCBI Taxonomy" id="41"/>
    <lineage>
        <taxon>Bacteria</taxon>
        <taxon>Pseudomonadati</taxon>
        <taxon>Myxococcota</taxon>
        <taxon>Myxococcia</taxon>
        <taxon>Myxococcales</taxon>
        <taxon>Cystobacterineae</taxon>
        <taxon>Archangiaceae</taxon>
        <taxon>Stigmatella</taxon>
    </lineage>
</organism>
<dbReference type="AlphaFoldDB" id="A0A1H7LAZ3"/>
<dbReference type="InterPro" id="IPR009091">
    <property type="entry name" value="RCC1/BLIP-II"/>
</dbReference>
<dbReference type="Pfam" id="PF00415">
    <property type="entry name" value="RCC1"/>
    <property type="match status" value="3"/>
</dbReference>
<evidence type="ECO:0000256" key="3">
    <source>
        <dbReference type="SAM" id="SignalP"/>
    </source>
</evidence>
<dbReference type="PANTHER" id="PTHR22870:SF408">
    <property type="entry name" value="OS09G0560450 PROTEIN"/>
    <property type="match status" value="1"/>
</dbReference>
<feature type="region of interest" description="Disordered" evidence="2">
    <location>
        <begin position="365"/>
        <end position="390"/>
    </location>
</feature>
<evidence type="ECO:0000256" key="2">
    <source>
        <dbReference type="SAM" id="MobiDB-lite"/>
    </source>
</evidence>
<dbReference type="InterPro" id="IPR051210">
    <property type="entry name" value="Ub_ligase/GEF_domain"/>
</dbReference>
<dbReference type="Gene3D" id="2.130.10.30">
    <property type="entry name" value="Regulator of chromosome condensation 1/beta-lactamase-inhibitor protein II"/>
    <property type="match status" value="2"/>
</dbReference>
<evidence type="ECO:0000313" key="6">
    <source>
        <dbReference type="Proteomes" id="UP000182719"/>
    </source>
</evidence>
<dbReference type="RefSeq" id="WP_143101338.1">
    <property type="nucleotide sequence ID" value="NZ_FOAP01000003.1"/>
</dbReference>
<evidence type="ECO:0000313" key="5">
    <source>
        <dbReference type="EMBL" id="SEK95966.1"/>
    </source>
</evidence>
<protein>
    <submittedName>
        <fullName evidence="5">Alpha-tubulin suppressor</fullName>
    </submittedName>
</protein>
<dbReference type="SUPFAM" id="SSF50985">
    <property type="entry name" value="RCC1/BLIP-II"/>
    <property type="match status" value="1"/>
</dbReference>
<dbReference type="EMBL" id="FOAP01000003">
    <property type="protein sequence ID" value="SEK95966.1"/>
    <property type="molecule type" value="Genomic_DNA"/>
</dbReference>
<dbReference type="OrthoDB" id="5462013at2"/>
<dbReference type="PRINTS" id="PR00633">
    <property type="entry name" value="RCCNDNSATION"/>
</dbReference>
<dbReference type="PROSITE" id="PS51257">
    <property type="entry name" value="PROKAR_LIPOPROTEIN"/>
    <property type="match status" value="1"/>
</dbReference>
<keyword evidence="6" id="KW-1185">Reference proteome</keyword>
<accession>A0A1H7LAZ3</accession>
<dbReference type="Pfam" id="PF25390">
    <property type="entry name" value="WD40_RLD"/>
    <property type="match status" value="1"/>
</dbReference>
<dbReference type="Proteomes" id="UP000182719">
    <property type="component" value="Unassembled WGS sequence"/>
</dbReference>
<proteinExistence type="predicted"/>
<evidence type="ECO:0000256" key="1">
    <source>
        <dbReference type="ARBA" id="ARBA00022737"/>
    </source>
</evidence>
<evidence type="ECO:0000259" key="4">
    <source>
        <dbReference type="Pfam" id="PF25390"/>
    </source>
</evidence>
<dbReference type="InterPro" id="IPR000408">
    <property type="entry name" value="Reg_chr_condens"/>
</dbReference>
<keyword evidence="3" id="KW-0732">Signal</keyword>
<feature type="chain" id="PRO_5010340126" evidence="3">
    <location>
        <begin position="20"/>
        <end position="489"/>
    </location>
</feature>
<name>A0A1H7LAZ3_STIAU</name>
<sequence>MKTLRVLLPLGLLAGALGCADYGQEVAAFCDRNGESCDNTAPVITQSSQSATEVEARGLVTLSVTAQDKETPSLSFSWASTLGTLGEPKTTGSTSEITWTAPGCVPSGQRAEATVTVSNGVTETVSKTFTLSTEPCRILAVSAGGSHSLALRSDGTVWAWGSNNAGQLGNGRKDTVPVPVPGQVVGLEGVVAVAAGSSHSLALCEDGTVWAWGNGGAGQLGDGLALDSDKPVQVSAVTGVIALAAGDNHSMALRGDGTVWAWGSNEFGQLGDGTDNNQAIPEQVRGLPGDCTALAGGVDQSLAVCGGGNVWAWGYNDSGELGETVSEEQYTPVQVKGLTRIKAVASGEYHSLALGEDGRVWAWGDNSEKQLGDDDTENPRPTPSQVQGVTGGTEVAAGTAHSVVRTADGTIWTWGINGDGELGDGTDTSRARPAQVPGLMSSVSMDVGSSHTLVLTGNGIVWAWGVNGSGQLGNGTARQTFVPVHPLLP</sequence>
<feature type="signal peptide" evidence="3">
    <location>
        <begin position="1"/>
        <end position="19"/>
    </location>
</feature>
<feature type="domain" description="RCC1-like" evidence="4">
    <location>
        <begin position="83"/>
        <end position="342"/>
    </location>
</feature>
<dbReference type="PROSITE" id="PS00626">
    <property type="entry name" value="RCC1_2"/>
    <property type="match status" value="4"/>
</dbReference>
<keyword evidence="1" id="KW-0677">Repeat</keyword>
<reference evidence="6" key="1">
    <citation type="submission" date="2016-10" db="EMBL/GenBank/DDBJ databases">
        <authorList>
            <person name="Varghese N."/>
            <person name="Submissions S."/>
        </authorList>
    </citation>
    <scope>NUCLEOTIDE SEQUENCE [LARGE SCALE GENOMIC DNA]</scope>
    <source>
        <strain evidence="6">DSM 17044</strain>
    </source>
</reference>
<dbReference type="InterPro" id="IPR058923">
    <property type="entry name" value="RCC1-like_dom"/>
</dbReference>
<gene>
    <name evidence="5" type="ORF">SAMN05444354_103177</name>
</gene>
<dbReference type="PANTHER" id="PTHR22870">
    <property type="entry name" value="REGULATOR OF CHROMOSOME CONDENSATION"/>
    <property type="match status" value="1"/>
</dbReference>
<dbReference type="PROSITE" id="PS50012">
    <property type="entry name" value="RCC1_3"/>
    <property type="match status" value="7"/>
</dbReference>